<evidence type="ECO:0008006" key="2">
    <source>
        <dbReference type="Google" id="ProtNLM"/>
    </source>
</evidence>
<dbReference type="SUPFAM" id="SSF53822">
    <property type="entry name" value="Periplasmic binding protein-like I"/>
    <property type="match status" value="3"/>
</dbReference>
<dbReference type="PANTHER" id="PTHR35271:SF1">
    <property type="entry name" value="ABC TRANSPORTER, SUBSTRATE-BINDING LIPOPROTEIN"/>
    <property type="match status" value="1"/>
</dbReference>
<dbReference type="PANTHER" id="PTHR35271">
    <property type="entry name" value="ABC TRANSPORTER, SUBSTRATE-BINDING LIPOPROTEIN-RELATED"/>
    <property type="match status" value="1"/>
</dbReference>
<name>A0A653A5Q3_UNCDX</name>
<sequence length="1243" mass="133189">MKNAIKQLWLVVALIAAASSILLFSDREQRVQDGSRRTRTYPALAVMQLTSTPLLDDHITGILYRLKERGFCAPGNRNIRLFNAHGDVSTANAIAREIANGPYELVITSSTVALQTFSKANLTRKKTHVFGAVTDPYGAGVGIEGPEPQQHPPYMAGIGTFQPVRRAIQIAHDMNPALERLGVVWNPGERCSEACLVQARDICRDLGIDLVEAVAANTSEVSEAARSLMTKKPDAVWIGGDTVANASIRLIISLADEAGIPVFTNDPTDAEKGALFGMGADYFTVGRYTADIAADILEGKSPSAFRIENVIPDMLRLNREVLARLGGQWSLAPSVQALLEEQGGGPDARPAGPETGKSYHIGLSYFVPAPIFDMAINGFKDGMRDLGFVEGDNLTLSAQHANGDMSFLNQTTADLLRQRPDVLVVMTTACLSSAIAQTGRDTNIVFGIVSAPLEGGAGKSFDDHLPNVTGIVQLMPAEELFVWARRLFPEAGRIGALFNPSEPNSLKEVDNLKRILDGCRIEFVTVAVNHPSEVPEGMRGLLAKGVDLVFAMGDNTIVNAMPAITKACRAEGIPVIAEDVSLMGTGAVLSCAPGPYDYGREIAALTARVLLGESPAGIPFAPCEKNELALDLAAAREAGVTVPFELLERADRFFHVRSSGEAPATLALVNLVENPALDQAIQGVKTALSEMGLRDGVDFRMRSYCAQGDMSQLPQILDRVRMDKPEVIVTVSSPVLIAAVQKRFECPLVFTVASDPNELGLFKDGRPGNVCGVHDDPPLDQVLEMARRHDPALGAVAIIYDPSQMNALISVKRLRKACEEQRVRILEATASTVSELSMATQAVIDRGARAIVLSADNLVTTGFKAILKVAQAAGVPIYVTDMALIAEGASGGVGDSYFEWGRQSGRLAAKVLAGVSPSRLPVRPTAAHSRVEPVEKTVSGGRTPFKLRLVLYCETYSSEHCRNGLLDGLKKAGLVENRDYTLREFNAQGDMSTLSSIMTAVRADRVDLLMAVSTPTLQAALRQAGPETKIVFTGVGDGVAAGAGKSETDHLPNVTGITTRSPFEGMARIVRESLPGIRRAGTLFTPAEVNSVFYKDALAEALEKEGIELVSVPVTSSAEVAQGAVDLCGKDIQALVQIPDNLTRPGFALIARKAGERDLPVFVFDTDQMKEGGVVALARDYYDAGLEAAEIAVRILRGEDPKDIPFSNTRSEKLVVNSDLVRRFGLHLSAETMQKAALYPASD</sequence>
<organism evidence="1">
    <name type="scientific">Uncultured Desulfatiglans sp</name>
    <dbReference type="NCBI Taxonomy" id="1748965"/>
    <lineage>
        <taxon>Bacteria</taxon>
        <taxon>Pseudomonadati</taxon>
        <taxon>Thermodesulfobacteriota</taxon>
        <taxon>Desulfobacteria</taxon>
        <taxon>Desulfatiglandales</taxon>
        <taxon>Desulfatiglandaceae</taxon>
        <taxon>Desulfatiglans</taxon>
        <taxon>environmental samples</taxon>
    </lineage>
</organism>
<dbReference type="EMBL" id="UPXX01000018">
    <property type="protein sequence ID" value="VBB43278.1"/>
    <property type="molecule type" value="Genomic_DNA"/>
</dbReference>
<dbReference type="AlphaFoldDB" id="A0A653A5Q3"/>
<proteinExistence type="predicted"/>
<dbReference type="InterPro" id="IPR028082">
    <property type="entry name" value="Peripla_BP_I"/>
</dbReference>
<protein>
    <recommendedName>
        <fullName evidence="2">ABC transporter substrate binding protein</fullName>
    </recommendedName>
</protein>
<dbReference type="Pfam" id="PF04392">
    <property type="entry name" value="ABC_sub_bind"/>
    <property type="match status" value="4"/>
</dbReference>
<gene>
    <name evidence="1" type="ORF">TRIP_B250371</name>
</gene>
<dbReference type="InterPro" id="IPR007487">
    <property type="entry name" value="ABC_transpt-TYRBP-like"/>
</dbReference>
<dbReference type="Gene3D" id="3.40.50.2300">
    <property type="match status" value="8"/>
</dbReference>
<accession>A0A653A5Q3</accession>
<reference evidence="1" key="1">
    <citation type="submission" date="2018-07" db="EMBL/GenBank/DDBJ databases">
        <authorList>
            <consortium name="Genoscope - CEA"/>
            <person name="William W."/>
        </authorList>
    </citation>
    <scope>NUCLEOTIDE SEQUENCE</scope>
    <source>
        <strain evidence="1">IK1</strain>
    </source>
</reference>
<evidence type="ECO:0000313" key="1">
    <source>
        <dbReference type="EMBL" id="VBB43278.1"/>
    </source>
</evidence>
<dbReference type="CDD" id="cd06325">
    <property type="entry name" value="PBP1_ABC_unchar_transporter"/>
    <property type="match status" value="4"/>
</dbReference>